<gene>
    <name evidence="1" type="ORF">BT96DRAFT_756739</name>
</gene>
<keyword evidence="2" id="KW-1185">Reference proteome</keyword>
<reference evidence="1" key="1">
    <citation type="journal article" date="2019" name="Environ. Microbiol.">
        <title>Fungal ecological strategies reflected in gene transcription - a case study of two litter decomposers.</title>
        <authorList>
            <person name="Barbi F."/>
            <person name="Kohler A."/>
            <person name="Barry K."/>
            <person name="Baskaran P."/>
            <person name="Daum C."/>
            <person name="Fauchery L."/>
            <person name="Ihrmark K."/>
            <person name="Kuo A."/>
            <person name="LaButti K."/>
            <person name="Lipzen A."/>
            <person name="Morin E."/>
            <person name="Grigoriev I.V."/>
            <person name="Henrissat B."/>
            <person name="Lindahl B."/>
            <person name="Martin F."/>
        </authorList>
    </citation>
    <scope>NUCLEOTIDE SEQUENCE</scope>
    <source>
        <strain evidence="1">JB14</strain>
    </source>
</reference>
<organism evidence="1 2">
    <name type="scientific">Gymnopus androsaceus JB14</name>
    <dbReference type="NCBI Taxonomy" id="1447944"/>
    <lineage>
        <taxon>Eukaryota</taxon>
        <taxon>Fungi</taxon>
        <taxon>Dikarya</taxon>
        <taxon>Basidiomycota</taxon>
        <taxon>Agaricomycotina</taxon>
        <taxon>Agaricomycetes</taxon>
        <taxon>Agaricomycetidae</taxon>
        <taxon>Agaricales</taxon>
        <taxon>Marasmiineae</taxon>
        <taxon>Omphalotaceae</taxon>
        <taxon>Gymnopus</taxon>
    </lineage>
</organism>
<protein>
    <submittedName>
        <fullName evidence="1">Uncharacterized protein</fullName>
    </submittedName>
</protein>
<name>A0A6A4GH23_9AGAR</name>
<feature type="non-terminal residue" evidence="1">
    <location>
        <position position="1"/>
    </location>
</feature>
<sequence length="63" mass="6959">LEECRASSLTPAAVAGFYDILEEVVAQYQIPPENIYNMDEKGIQMGVGERTAVLVDRNQKTVS</sequence>
<dbReference type="Proteomes" id="UP000799118">
    <property type="component" value="Unassembled WGS sequence"/>
</dbReference>
<dbReference type="EMBL" id="ML770098">
    <property type="protein sequence ID" value="KAE9384674.1"/>
    <property type="molecule type" value="Genomic_DNA"/>
</dbReference>
<evidence type="ECO:0000313" key="1">
    <source>
        <dbReference type="EMBL" id="KAE9384674.1"/>
    </source>
</evidence>
<accession>A0A6A4GH23</accession>
<evidence type="ECO:0000313" key="2">
    <source>
        <dbReference type="Proteomes" id="UP000799118"/>
    </source>
</evidence>
<proteinExistence type="predicted"/>
<dbReference type="AlphaFoldDB" id="A0A6A4GH23"/>
<dbReference type="OrthoDB" id="3265672at2759"/>
<feature type="non-terminal residue" evidence="1">
    <location>
        <position position="63"/>
    </location>
</feature>